<comment type="caution">
    <text evidence="1">The sequence shown here is derived from an EMBL/GenBank/DDBJ whole genome shotgun (WGS) entry which is preliminary data.</text>
</comment>
<organism evidence="1 2">
    <name type="scientific">Stenotrophomonas beteli</name>
    <dbReference type="NCBI Taxonomy" id="3384461"/>
    <lineage>
        <taxon>Bacteria</taxon>
        <taxon>Pseudomonadati</taxon>
        <taxon>Pseudomonadota</taxon>
        <taxon>Gammaproteobacteria</taxon>
        <taxon>Lysobacterales</taxon>
        <taxon>Lysobacteraceae</taxon>
        <taxon>Stenotrophomonas</taxon>
        <taxon>Stenotrophomonas maltophilia group</taxon>
    </lineage>
</organism>
<evidence type="ECO:0008006" key="3">
    <source>
        <dbReference type="Google" id="ProtNLM"/>
    </source>
</evidence>
<dbReference type="Proteomes" id="UP000051757">
    <property type="component" value="Unassembled WGS sequence"/>
</dbReference>
<dbReference type="InterPro" id="IPR027375">
    <property type="entry name" value="DKNYY"/>
</dbReference>
<protein>
    <recommendedName>
        <fullName evidence="3">DKNYY family protein</fullName>
    </recommendedName>
</protein>
<accession>A0A0R0B3A4</accession>
<name>A0A0R0B3A4_9GAMM</name>
<dbReference type="EMBL" id="LLXV01000055">
    <property type="protein sequence ID" value="KRG48714.1"/>
    <property type="molecule type" value="Genomic_DNA"/>
</dbReference>
<dbReference type="AlphaFoldDB" id="A0A0R0B3A4"/>
<gene>
    <name evidence="1" type="ORF">ARC23_02495</name>
</gene>
<reference evidence="1 2" key="1">
    <citation type="journal article" date="2016" name="Front. Microbiol.">
        <title>Genome Sequence of Type Strains of Genus Stenotrophomonas.</title>
        <authorList>
            <person name="Patil P.P."/>
            <person name="Midha S."/>
            <person name="Kumar S."/>
            <person name="Patil P.B."/>
        </authorList>
    </citation>
    <scope>NUCLEOTIDE SEQUENCE [LARGE SCALE GENOMIC DNA]</scope>
    <source>
        <strain evidence="1 2">LMG 978</strain>
    </source>
</reference>
<evidence type="ECO:0000313" key="2">
    <source>
        <dbReference type="Proteomes" id="UP000051757"/>
    </source>
</evidence>
<evidence type="ECO:0000313" key="1">
    <source>
        <dbReference type="EMBL" id="KRG48714.1"/>
    </source>
</evidence>
<dbReference type="OrthoDB" id="6046429at2"/>
<keyword evidence="2" id="KW-1185">Reference proteome</keyword>
<sequence length="235" mass="27425">MPWQKISELPDQRFVGPYGTEFWRIHEGQVFHQGRLLRKADAASFEFIPEHYFIARDSHAIYHAWTRLPAIDRDSFRQCGDYWLDKRNVYFEYETSLKALAEANCATFRSMGGGYGADDHGGWYCGRRMKHCLRGDLLQTIPQDPLYAVDDSSVYCDGKPLPGVDQPRWRLLDGHFSGDGSRVYYLERKLPRVDVASWRLLQGSWSRDHKHLFHMFMIETDPMLRAQHGFTDDEG</sequence>
<dbReference type="Pfam" id="PF13644">
    <property type="entry name" value="DKNYY"/>
    <property type="match status" value="1"/>
</dbReference>
<proteinExistence type="predicted"/>